<dbReference type="AlphaFoldDB" id="F0SL43"/>
<name>F0SL43_RUBBR</name>
<evidence type="ECO:0000256" key="1">
    <source>
        <dbReference type="SAM" id="MobiDB-lite"/>
    </source>
</evidence>
<protein>
    <submittedName>
        <fullName evidence="4">Peptidase domain protein</fullName>
    </submittedName>
</protein>
<feature type="domain" description="Peptidase C-terminal archaeal/bacterial" evidence="3">
    <location>
        <begin position="350"/>
        <end position="419"/>
    </location>
</feature>
<dbReference type="InterPro" id="IPR013783">
    <property type="entry name" value="Ig-like_fold"/>
</dbReference>
<evidence type="ECO:0000313" key="4">
    <source>
        <dbReference type="EMBL" id="ADY60926.1"/>
    </source>
</evidence>
<dbReference type="Proteomes" id="UP000006860">
    <property type="component" value="Chromosome"/>
</dbReference>
<sequence>MPNGISTQFVKRISTAMLAVLTLISVHAAADAADPRASRMIPYGAQTGQEVTVTFYGDRLDDTEEVLCDGTGITVSEVTVVPDKNGKQVTAKIAIADDAKYGTRRLRLRTRSGLSEIVNFFVGPFAVVDEKEPNSEFETPQAISNNVTVHGEIANEDVDYYTVDLKKGERLSVEIEGLRLGNTAAGTFFDPYIAVLNSSRFELAAEDDHALTQQDAFVSLIIPEDGTYTIQVRDASYGGGRNAYYRLHVGNYARPSGVVPAGGRPGETVEVTFLGDPAGPFKQQVTFPAEPGLSFGAFPKQGESATPTCNPLWVSELDNVIEVEPNENVGQATPMHVPSAANGVVSSQEDSDYFKFSLKKNQEVDIDVIARRVRSSIDSVLDVYDSSGKRLAGDDDRKRPDSWVRFKAPADGEYVIRVRDQLGNGGPDYFYRVEVSPRQPELTITVNDISRYVQPDIVVPKGRRRAVLATVRRDNFGGAISISGEGLPEGVKVETPECWLDTGTIPLVFDATASPAPAGTYGKVKGAWQHPDNKTLVANTTVEQHYLRIRGRNNQVFWEEKFEEVPVVVTEEVPFDIQVSVPKVPLVRDGKMDLKVTATRAEGFDEPIQILVLQNPPGVNSSRSIKIDKGKTEASIPFNASGNAPLKESMITVRALAKVNGGTMEICSPYFPITVAEPYMSMELVNVADEQGKEISLPVEIENSTPFEGKATVELLGLPTKTKTEPTEIDKDTKQIVFKIQTEKDAPVGETKNLFCRVIVTENGEPVEHKLGSGRLRINKPAPVVVAKKEEPKKEEPKKQEPKPKVLSRLEMLRQQQEALREQLGTAPASN</sequence>
<keyword evidence="2" id="KW-0732">Signal</keyword>
<feature type="signal peptide" evidence="2">
    <location>
        <begin position="1"/>
        <end position="32"/>
    </location>
</feature>
<feature type="compositionally biased region" description="Basic and acidic residues" evidence="1">
    <location>
        <begin position="787"/>
        <end position="804"/>
    </location>
</feature>
<dbReference type="KEGG" id="pbs:Plabr_3329"/>
<dbReference type="Gene3D" id="2.60.40.10">
    <property type="entry name" value="Immunoglobulins"/>
    <property type="match status" value="1"/>
</dbReference>
<dbReference type="STRING" id="756272.Plabr_3329"/>
<organism evidence="4 5">
    <name type="scientific">Rubinisphaera brasiliensis (strain ATCC 49424 / DSM 5305 / JCM 21570 / IAM 15109 / NBRC 103401 / IFAM 1448)</name>
    <name type="common">Planctomyces brasiliensis</name>
    <dbReference type="NCBI Taxonomy" id="756272"/>
    <lineage>
        <taxon>Bacteria</taxon>
        <taxon>Pseudomonadati</taxon>
        <taxon>Planctomycetota</taxon>
        <taxon>Planctomycetia</taxon>
        <taxon>Planctomycetales</taxon>
        <taxon>Planctomycetaceae</taxon>
        <taxon>Rubinisphaera</taxon>
    </lineage>
</organism>
<dbReference type="EMBL" id="CP002546">
    <property type="protein sequence ID" value="ADY60926.1"/>
    <property type="molecule type" value="Genomic_DNA"/>
</dbReference>
<dbReference type="eggNOG" id="COG3064">
    <property type="taxonomic scope" value="Bacteria"/>
</dbReference>
<keyword evidence="5" id="KW-1185">Reference proteome</keyword>
<proteinExistence type="predicted"/>
<evidence type="ECO:0000313" key="5">
    <source>
        <dbReference type="Proteomes" id="UP000006860"/>
    </source>
</evidence>
<evidence type="ECO:0000259" key="3">
    <source>
        <dbReference type="Pfam" id="PF04151"/>
    </source>
</evidence>
<dbReference type="SUPFAM" id="SSF89260">
    <property type="entry name" value="Collagen-binding domain"/>
    <property type="match status" value="2"/>
</dbReference>
<accession>F0SL43</accession>
<feature type="region of interest" description="Disordered" evidence="1">
    <location>
        <begin position="784"/>
        <end position="808"/>
    </location>
</feature>
<gene>
    <name evidence="4" type="ordered locus">Plabr_3329</name>
</gene>
<reference evidence="5" key="1">
    <citation type="submission" date="2011-02" db="EMBL/GenBank/DDBJ databases">
        <title>The complete genome of Planctomyces brasiliensis DSM 5305.</title>
        <authorList>
            <person name="Lucas S."/>
            <person name="Copeland A."/>
            <person name="Lapidus A."/>
            <person name="Bruce D."/>
            <person name="Goodwin L."/>
            <person name="Pitluck S."/>
            <person name="Kyrpides N."/>
            <person name="Mavromatis K."/>
            <person name="Pagani I."/>
            <person name="Ivanova N."/>
            <person name="Ovchinnikova G."/>
            <person name="Lu M."/>
            <person name="Detter J.C."/>
            <person name="Han C."/>
            <person name="Land M."/>
            <person name="Hauser L."/>
            <person name="Markowitz V."/>
            <person name="Cheng J.-F."/>
            <person name="Hugenholtz P."/>
            <person name="Woyke T."/>
            <person name="Wu D."/>
            <person name="Tindall B."/>
            <person name="Pomrenke H.G."/>
            <person name="Brambilla E."/>
            <person name="Klenk H.-P."/>
            <person name="Eisen J.A."/>
        </authorList>
    </citation>
    <scope>NUCLEOTIDE SEQUENCE [LARGE SCALE GENOMIC DNA]</scope>
    <source>
        <strain evidence="5">ATCC 49424 / DSM 5305 / JCM 21570 / NBRC 103401 / IFAM 1448</strain>
    </source>
</reference>
<dbReference type="HOGENOM" id="CLU_341272_0_0_0"/>
<dbReference type="InterPro" id="IPR007280">
    <property type="entry name" value="Peptidase_C_arc/bac"/>
</dbReference>
<feature type="chain" id="PRO_5003258665" evidence="2">
    <location>
        <begin position="33"/>
        <end position="831"/>
    </location>
</feature>
<feature type="domain" description="Peptidase C-terminal archaeal/bacterial" evidence="3">
    <location>
        <begin position="157"/>
        <end position="233"/>
    </location>
</feature>
<dbReference type="Pfam" id="PF04151">
    <property type="entry name" value="PPC"/>
    <property type="match status" value="2"/>
</dbReference>
<dbReference type="Gene3D" id="2.60.120.380">
    <property type="match status" value="2"/>
</dbReference>
<evidence type="ECO:0000256" key="2">
    <source>
        <dbReference type="SAM" id="SignalP"/>
    </source>
</evidence>